<keyword evidence="2" id="KW-1185">Reference proteome</keyword>
<dbReference type="AlphaFoldDB" id="A0A842HG62"/>
<evidence type="ECO:0000313" key="1">
    <source>
        <dbReference type="EMBL" id="MBC2594241.1"/>
    </source>
</evidence>
<evidence type="ECO:0000313" key="2">
    <source>
        <dbReference type="Proteomes" id="UP000546464"/>
    </source>
</evidence>
<reference evidence="1 2" key="1">
    <citation type="submission" date="2020-07" db="EMBL/GenBank/DDBJ databases">
        <authorList>
            <person name="Feng X."/>
        </authorList>
    </citation>
    <scope>NUCLEOTIDE SEQUENCE [LARGE SCALE GENOMIC DNA]</scope>
    <source>
        <strain evidence="1 2">JCM31066</strain>
    </source>
</reference>
<sequence length="156" mass="17849">MKLKTLILLLLLGATCYLFYGYVTTHFSQPALAYKSYVSALIEGDRSQARGDIVNDEALRAFDTHAERMQHLGGTPRLIWYEFISRKESPDGKTVQLVVLCHVRVDPEGEDTYWGKEDRRDRHYVTLMKVNSAWKVASFEDSSTLSGESARAMKRR</sequence>
<dbReference type="Proteomes" id="UP000546464">
    <property type="component" value="Unassembled WGS sequence"/>
</dbReference>
<comment type="caution">
    <text evidence="1">The sequence shown here is derived from an EMBL/GenBank/DDBJ whole genome shotgun (WGS) entry which is preliminary data.</text>
</comment>
<proteinExistence type="predicted"/>
<gene>
    <name evidence="1" type="ORF">H5P28_08195</name>
</gene>
<dbReference type="EMBL" id="JACHVB010000020">
    <property type="protein sequence ID" value="MBC2594241.1"/>
    <property type="molecule type" value="Genomic_DNA"/>
</dbReference>
<name>A0A842HG62_9BACT</name>
<accession>A0A842HG62</accession>
<organism evidence="1 2">
    <name type="scientific">Ruficoccus amylovorans</name>
    <dbReference type="NCBI Taxonomy" id="1804625"/>
    <lineage>
        <taxon>Bacteria</taxon>
        <taxon>Pseudomonadati</taxon>
        <taxon>Verrucomicrobiota</taxon>
        <taxon>Opitutia</taxon>
        <taxon>Puniceicoccales</taxon>
        <taxon>Cerasicoccaceae</taxon>
        <taxon>Ruficoccus</taxon>
    </lineage>
</organism>
<dbReference type="RefSeq" id="WP_185675223.1">
    <property type="nucleotide sequence ID" value="NZ_JACHVB010000020.1"/>
</dbReference>
<protein>
    <submittedName>
        <fullName evidence="1">Uncharacterized protein</fullName>
    </submittedName>
</protein>